<evidence type="ECO:0000313" key="1">
    <source>
        <dbReference type="EMBL" id="ASN81281.1"/>
    </source>
</evidence>
<dbReference type="STRING" id="317577.GCA_000419625_01932"/>
<sequence length="174" mass="18714">MDSGPRGSVVLLTPSSLVRGLEFSADLPGGTVAGPPTLTVVVEAGRLHVRQPGGLSPLYRFTPLRLAMMCGQQVPFASEWPEYLKPFVYRFVPLPALDVRSTPLGLPGAFGRRARSPHGLRPWPQATYNGWPLYYREDTPGLAGHHAISDLFDLVQVTVQPPVPDPLAAPSGGP</sequence>
<reference evidence="1 2" key="1">
    <citation type="submission" date="2017-05" db="EMBL/GenBank/DDBJ databases">
        <title>The complete genome sequence of Deinococcus ficus isolated from the rhizosphere of the Ficus religiosa L. in Taiwan.</title>
        <authorList>
            <person name="Wu K.-M."/>
            <person name="Liao T.-L."/>
            <person name="Liu Y.-M."/>
            <person name="Young C.-C."/>
            <person name="Tsai S.-F."/>
        </authorList>
    </citation>
    <scope>NUCLEOTIDE SEQUENCE [LARGE SCALE GENOMIC DNA]</scope>
    <source>
        <strain evidence="1 2">CC-FR2-10</strain>
    </source>
</reference>
<organism evidence="1 2">
    <name type="scientific">Deinococcus ficus</name>
    <dbReference type="NCBI Taxonomy" id="317577"/>
    <lineage>
        <taxon>Bacteria</taxon>
        <taxon>Thermotogati</taxon>
        <taxon>Deinococcota</taxon>
        <taxon>Deinococci</taxon>
        <taxon>Deinococcales</taxon>
        <taxon>Deinococcaceae</taxon>
        <taxon>Deinococcus</taxon>
    </lineage>
</organism>
<dbReference type="EMBL" id="CP021081">
    <property type="protein sequence ID" value="ASN81281.1"/>
    <property type="molecule type" value="Genomic_DNA"/>
</dbReference>
<accession>A0A221SXC9</accession>
<keyword evidence="2" id="KW-1185">Reference proteome</keyword>
<name>A0A221SXC9_9DEIO</name>
<dbReference type="KEGG" id="dfc:DFI_09895"/>
<evidence type="ECO:0000313" key="2">
    <source>
        <dbReference type="Proteomes" id="UP000259030"/>
    </source>
</evidence>
<gene>
    <name evidence="1" type="ORF">DFI_09895</name>
</gene>
<protein>
    <submittedName>
        <fullName evidence="1">Uncharacterized protein</fullName>
    </submittedName>
</protein>
<proteinExistence type="predicted"/>
<dbReference type="AlphaFoldDB" id="A0A221SXC9"/>
<dbReference type="Proteomes" id="UP000259030">
    <property type="component" value="Chromosome"/>
</dbReference>